<dbReference type="InterPro" id="IPR042150">
    <property type="entry name" value="MmRce1-like"/>
</dbReference>
<name>A0A1Q5Q1R5_9ACTO</name>
<evidence type="ECO:0000256" key="1">
    <source>
        <dbReference type="SAM" id="Phobius"/>
    </source>
</evidence>
<feature type="transmembrane region" description="Helical" evidence="1">
    <location>
        <begin position="46"/>
        <end position="69"/>
    </location>
</feature>
<feature type="transmembrane region" description="Helical" evidence="1">
    <location>
        <begin position="164"/>
        <end position="184"/>
    </location>
</feature>
<evidence type="ECO:0000313" key="4">
    <source>
        <dbReference type="Proteomes" id="UP000185628"/>
    </source>
</evidence>
<feature type="domain" description="CAAX prenyl protease 2/Lysostaphin resistance protein A-like" evidence="2">
    <location>
        <begin position="171"/>
        <end position="272"/>
    </location>
</feature>
<proteinExistence type="predicted"/>
<evidence type="ECO:0000259" key="2">
    <source>
        <dbReference type="Pfam" id="PF02517"/>
    </source>
</evidence>
<sequence>MLRSFLHERKKGFARPLIVYLVVALGLPWLVTLPLYLSGKGLAHGYFTPIALAMMATPMISALITVFAVERYPMTAKDGQISGWQRLGLTFTKPYRRFFGYFVLAWLGTILLVFLALVTSSWFGFYRFDFANLSGLQSVLIEQASVHGRTDDIAKVSATVHEVMFAQIISTIFFSFLNIIPALGEEVGWRGWLMPHLSRLGVLPTIVFTGIIWGLWHLPLLALGYNYPGKNLLVSAGAMVGMCTVMGALFYWVRLRSCSVWPAAMAHGALNGAAGFAFVFGAAPLIYDTSLATILGVTGWIIPGVLVAIIWLTGGFKPTESTELQPA</sequence>
<dbReference type="InterPro" id="IPR003675">
    <property type="entry name" value="Rce1/LyrA-like_dom"/>
</dbReference>
<dbReference type="GO" id="GO:0004175">
    <property type="term" value="F:endopeptidase activity"/>
    <property type="evidence" value="ECO:0007669"/>
    <property type="project" value="UniProtKB-ARBA"/>
</dbReference>
<feature type="transmembrane region" description="Helical" evidence="1">
    <location>
        <begin position="293"/>
        <end position="312"/>
    </location>
</feature>
<feature type="transmembrane region" description="Helical" evidence="1">
    <location>
        <begin position="98"/>
        <end position="123"/>
    </location>
</feature>
<accession>A0A1Q5Q1R5</accession>
<feature type="transmembrane region" description="Helical" evidence="1">
    <location>
        <begin position="232"/>
        <end position="253"/>
    </location>
</feature>
<gene>
    <name evidence="3" type="ORF">BSZ39_08360</name>
</gene>
<dbReference type="GO" id="GO:0080120">
    <property type="term" value="P:CAAX-box protein maturation"/>
    <property type="evidence" value="ECO:0007669"/>
    <property type="project" value="UniProtKB-ARBA"/>
</dbReference>
<dbReference type="PANTHER" id="PTHR35797">
    <property type="entry name" value="PROTEASE-RELATED"/>
    <property type="match status" value="1"/>
</dbReference>
<dbReference type="Pfam" id="PF02517">
    <property type="entry name" value="Rce1-like"/>
    <property type="match status" value="1"/>
</dbReference>
<organism evidence="3 4">
    <name type="scientific">Bowdeniella nasicola</name>
    <dbReference type="NCBI Taxonomy" id="208480"/>
    <lineage>
        <taxon>Bacteria</taxon>
        <taxon>Bacillati</taxon>
        <taxon>Actinomycetota</taxon>
        <taxon>Actinomycetes</taxon>
        <taxon>Actinomycetales</taxon>
        <taxon>Actinomycetaceae</taxon>
        <taxon>Bowdeniella</taxon>
    </lineage>
</organism>
<keyword evidence="1" id="KW-1133">Transmembrane helix</keyword>
<dbReference type="EMBL" id="MQVR01000047">
    <property type="protein sequence ID" value="OKL53659.1"/>
    <property type="molecule type" value="Genomic_DNA"/>
</dbReference>
<protein>
    <recommendedName>
        <fullName evidence="2">CAAX prenyl protease 2/Lysostaphin resistance protein A-like domain-containing protein</fullName>
    </recommendedName>
</protein>
<feature type="transmembrane region" description="Helical" evidence="1">
    <location>
        <begin position="265"/>
        <end position="287"/>
    </location>
</feature>
<feature type="transmembrane region" description="Helical" evidence="1">
    <location>
        <begin position="12"/>
        <end position="31"/>
    </location>
</feature>
<dbReference type="AlphaFoldDB" id="A0A1Q5Q1R5"/>
<dbReference type="PANTHER" id="PTHR35797:SF1">
    <property type="entry name" value="PROTEASE"/>
    <property type="match status" value="1"/>
</dbReference>
<feature type="transmembrane region" description="Helical" evidence="1">
    <location>
        <begin position="196"/>
        <end position="216"/>
    </location>
</feature>
<keyword evidence="1" id="KW-0812">Transmembrane</keyword>
<reference evidence="4" key="1">
    <citation type="submission" date="2016-12" db="EMBL/GenBank/DDBJ databases">
        <authorList>
            <person name="Meng X."/>
        </authorList>
    </citation>
    <scope>NUCLEOTIDE SEQUENCE [LARGE SCALE GENOMIC DNA]</scope>
    <source>
        <strain evidence="4">DSM 19116</strain>
    </source>
</reference>
<comment type="caution">
    <text evidence="3">The sequence shown here is derived from an EMBL/GenBank/DDBJ whole genome shotgun (WGS) entry which is preliminary data.</text>
</comment>
<evidence type="ECO:0000313" key="3">
    <source>
        <dbReference type="EMBL" id="OKL53659.1"/>
    </source>
</evidence>
<keyword evidence="1" id="KW-0472">Membrane</keyword>
<keyword evidence="4" id="KW-1185">Reference proteome</keyword>
<dbReference type="Proteomes" id="UP000185628">
    <property type="component" value="Unassembled WGS sequence"/>
</dbReference>